<feature type="domain" description="Major facilitator superfamily (MFS) profile" evidence="6">
    <location>
        <begin position="1"/>
        <end position="481"/>
    </location>
</feature>
<feature type="transmembrane region" description="Helical" evidence="5">
    <location>
        <begin position="217"/>
        <end position="238"/>
    </location>
</feature>
<keyword evidence="4 5" id="KW-0472">Membrane</keyword>
<evidence type="ECO:0000256" key="5">
    <source>
        <dbReference type="SAM" id="Phobius"/>
    </source>
</evidence>
<evidence type="ECO:0000256" key="1">
    <source>
        <dbReference type="ARBA" id="ARBA00004141"/>
    </source>
</evidence>
<organism evidence="7 8">
    <name type="scientific">Aspergillus pseudoustus</name>
    <dbReference type="NCBI Taxonomy" id="1810923"/>
    <lineage>
        <taxon>Eukaryota</taxon>
        <taxon>Fungi</taxon>
        <taxon>Dikarya</taxon>
        <taxon>Ascomycota</taxon>
        <taxon>Pezizomycotina</taxon>
        <taxon>Eurotiomycetes</taxon>
        <taxon>Eurotiomycetidae</taxon>
        <taxon>Eurotiales</taxon>
        <taxon>Aspergillaceae</taxon>
        <taxon>Aspergillus</taxon>
        <taxon>Aspergillus subgen. Nidulantes</taxon>
    </lineage>
</organism>
<evidence type="ECO:0000313" key="8">
    <source>
        <dbReference type="Proteomes" id="UP001610446"/>
    </source>
</evidence>
<evidence type="ECO:0000259" key="6">
    <source>
        <dbReference type="PROSITE" id="PS50850"/>
    </source>
</evidence>
<evidence type="ECO:0000256" key="2">
    <source>
        <dbReference type="ARBA" id="ARBA00022692"/>
    </source>
</evidence>
<protein>
    <submittedName>
        <fullName evidence="7">Major facilitator superfamily domain-containing protein</fullName>
    </submittedName>
</protein>
<feature type="transmembrane region" description="Helical" evidence="5">
    <location>
        <begin position="289"/>
        <end position="310"/>
    </location>
</feature>
<keyword evidence="8" id="KW-1185">Reference proteome</keyword>
<evidence type="ECO:0000313" key="7">
    <source>
        <dbReference type="EMBL" id="KAL2837250.1"/>
    </source>
</evidence>
<keyword evidence="2 5" id="KW-0812">Transmembrane</keyword>
<feature type="transmembrane region" description="Helical" evidence="5">
    <location>
        <begin position="55"/>
        <end position="74"/>
    </location>
</feature>
<dbReference type="Pfam" id="PF07690">
    <property type="entry name" value="MFS_1"/>
    <property type="match status" value="1"/>
</dbReference>
<reference evidence="7 8" key="1">
    <citation type="submission" date="2024-07" db="EMBL/GenBank/DDBJ databases">
        <title>Section-level genome sequencing and comparative genomics of Aspergillus sections Usti and Cavernicolus.</title>
        <authorList>
            <consortium name="Lawrence Berkeley National Laboratory"/>
            <person name="Nybo J.L."/>
            <person name="Vesth T.C."/>
            <person name="Theobald S."/>
            <person name="Frisvad J.C."/>
            <person name="Larsen T.O."/>
            <person name="Kjaerboelling I."/>
            <person name="Rothschild-Mancinelli K."/>
            <person name="Lyhne E.K."/>
            <person name="Kogle M.E."/>
            <person name="Barry K."/>
            <person name="Clum A."/>
            <person name="Na H."/>
            <person name="Ledsgaard L."/>
            <person name="Lin J."/>
            <person name="Lipzen A."/>
            <person name="Kuo A."/>
            <person name="Riley R."/>
            <person name="Mondo S."/>
            <person name="Labutti K."/>
            <person name="Haridas S."/>
            <person name="Pangalinan J."/>
            <person name="Salamov A.A."/>
            <person name="Simmons B.A."/>
            <person name="Magnuson J.K."/>
            <person name="Chen J."/>
            <person name="Drula E."/>
            <person name="Henrissat B."/>
            <person name="Wiebenga A."/>
            <person name="Lubbers R.J."/>
            <person name="Gomes A.C."/>
            <person name="Makela M.R."/>
            <person name="Stajich J."/>
            <person name="Grigoriev I.V."/>
            <person name="Mortensen U.H."/>
            <person name="De Vries R.P."/>
            <person name="Baker S.E."/>
            <person name="Andersen M.R."/>
        </authorList>
    </citation>
    <scope>NUCLEOTIDE SEQUENCE [LARGE SCALE GENOMIC DNA]</scope>
    <source>
        <strain evidence="7 8">CBS 123904</strain>
    </source>
</reference>
<keyword evidence="3 5" id="KW-1133">Transmembrane helix</keyword>
<feature type="transmembrane region" description="Helical" evidence="5">
    <location>
        <begin position="20"/>
        <end position="43"/>
    </location>
</feature>
<feature type="transmembrane region" description="Helical" evidence="5">
    <location>
        <begin position="250"/>
        <end position="269"/>
    </location>
</feature>
<dbReference type="PROSITE" id="PS50850">
    <property type="entry name" value="MFS"/>
    <property type="match status" value="1"/>
</dbReference>
<dbReference type="InterPro" id="IPR020846">
    <property type="entry name" value="MFS_dom"/>
</dbReference>
<evidence type="ECO:0000256" key="4">
    <source>
        <dbReference type="ARBA" id="ARBA00023136"/>
    </source>
</evidence>
<feature type="transmembrane region" description="Helical" evidence="5">
    <location>
        <begin position="138"/>
        <end position="156"/>
    </location>
</feature>
<feature type="transmembrane region" description="Helical" evidence="5">
    <location>
        <begin position="185"/>
        <end position="205"/>
    </location>
</feature>
<dbReference type="PANTHER" id="PTHR23501">
    <property type="entry name" value="MAJOR FACILITATOR SUPERFAMILY"/>
    <property type="match status" value="1"/>
</dbReference>
<dbReference type="PANTHER" id="PTHR23501:SF33">
    <property type="entry name" value="MAJOR FACILITATOR SUPERFAMILY (MFS) PROFILE DOMAIN-CONTAINING PROTEIN"/>
    <property type="match status" value="1"/>
</dbReference>
<dbReference type="EMBL" id="JBFXLU010000164">
    <property type="protein sequence ID" value="KAL2837250.1"/>
    <property type="molecule type" value="Genomic_DNA"/>
</dbReference>
<dbReference type="InterPro" id="IPR011701">
    <property type="entry name" value="MFS"/>
</dbReference>
<gene>
    <name evidence="7" type="ORF">BJY01DRAFT_46845</name>
</gene>
<evidence type="ECO:0000256" key="3">
    <source>
        <dbReference type="ARBA" id="ARBA00022989"/>
    </source>
</evidence>
<dbReference type="SUPFAM" id="SSF103473">
    <property type="entry name" value="MFS general substrate transporter"/>
    <property type="match status" value="1"/>
</dbReference>
<feature type="transmembrane region" description="Helical" evidence="5">
    <location>
        <begin position="454"/>
        <end position="475"/>
    </location>
</feature>
<comment type="subcellular location">
    <subcellularLocation>
        <location evidence="1">Membrane</location>
        <topology evidence="1">Multi-pass membrane protein</topology>
    </subcellularLocation>
</comment>
<comment type="caution">
    <text evidence="7">The sequence shown here is derived from an EMBL/GenBank/DDBJ whole genome shotgun (WGS) entry which is preliminary data.</text>
</comment>
<accession>A0ABR4JB17</accession>
<name>A0ABR4JB17_9EURO</name>
<proteinExistence type="predicted"/>
<feature type="transmembrane region" description="Helical" evidence="5">
    <location>
        <begin position="319"/>
        <end position="336"/>
    </location>
</feature>
<sequence>MISTYTAIASQFHALSEGSWLVMAYNFGYCIALPVCSVLGDAYGRKKVLLGSYSLFGLSCLACGACTSITQLVLARVLSGASGAGIIVMVSIILADFLPSQDVALYRGYQNAVNVAGRSFGAPIGGFFAGSIGWRWSFYGQVPIILLCAIFTAYRLPASVNDAQLEDDPLEAVPSRRSPLRDLDYGGIISFSSTVLILLFLFRAIGARDESMTLQVSLLSVAFVVGGTLFIATELFWARKPLIPLRQISLGLAGYFVLQILLLCGRWPLVTNLAPYLIRVNRASDFVASTAYVAVAIGISIGGIISGLIIKHTHRSKSLTLITTLLLITIYTSVTFHWRHGFAPWHTVYLAGMGIGSGVLFPALFVGVTASAPEGMLSVCIGTYYISQQLGLIIGPAVGATIQQRVFEDGLWRELGDLDGKGQVIHRILNEVRYAESLPAAAQKIVREVYLHSFTSLPLIAVGATVLMVPILALLREPDIV</sequence>
<dbReference type="Proteomes" id="UP001610446">
    <property type="component" value="Unassembled WGS sequence"/>
</dbReference>
<dbReference type="InterPro" id="IPR036259">
    <property type="entry name" value="MFS_trans_sf"/>
</dbReference>
<feature type="transmembrane region" description="Helical" evidence="5">
    <location>
        <begin position="80"/>
        <end position="99"/>
    </location>
</feature>
<feature type="transmembrane region" description="Helical" evidence="5">
    <location>
        <begin position="348"/>
        <end position="368"/>
    </location>
</feature>
<dbReference type="Gene3D" id="1.20.1250.20">
    <property type="entry name" value="MFS general substrate transporter like domains"/>
    <property type="match status" value="1"/>
</dbReference>